<dbReference type="PANTHER" id="PTHR30290:SF9">
    <property type="entry name" value="OLIGOPEPTIDE-BINDING PROTEIN APPA"/>
    <property type="match status" value="1"/>
</dbReference>
<dbReference type="Gene3D" id="3.40.190.10">
    <property type="entry name" value="Periplasmic binding protein-like II"/>
    <property type="match status" value="1"/>
</dbReference>
<dbReference type="PROSITE" id="PS51257">
    <property type="entry name" value="PROKAR_LIPOPROTEIN"/>
    <property type="match status" value="1"/>
</dbReference>
<dbReference type="SUPFAM" id="SSF53850">
    <property type="entry name" value="Periplasmic binding protein-like II"/>
    <property type="match status" value="1"/>
</dbReference>
<evidence type="ECO:0000256" key="1">
    <source>
        <dbReference type="ARBA" id="ARBA00005695"/>
    </source>
</evidence>
<dbReference type="PANTHER" id="PTHR30290">
    <property type="entry name" value="PERIPLASMIC BINDING COMPONENT OF ABC TRANSPORTER"/>
    <property type="match status" value="1"/>
</dbReference>
<dbReference type="Pfam" id="PF00496">
    <property type="entry name" value="SBP_bac_5"/>
    <property type="match status" value="1"/>
</dbReference>
<keyword evidence="3" id="KW-0732">Signal</keyword>
<evidence type="ECO:0000313" key="6">
    <source>
        <dbReference type="Proteomes" id="UP001199525"/>
    </source>
</evidence>
<dbReference type="InterPro" id="IPR039424">
    <property type="entry name" value="SBP_5"/>
</dbReference>
<comment type="caution">
    <text evidence="5">The sequence shown here is derived from an EMBL/GenBank/DDBJ whole genome shotgun (WGS) entry which is preliminary data.</text>
</comment>
<evidence type="ECO:0000256" key="2">
    <source>
        <dbReference type="ARBA" id="ARBA00022448"/>
    </source>
</evidence>
<dbReference type="RefSeq" id="WP_229489943.1">
    <property type="nucleotide sequence ID" value="NZ_JAIVFQ010000109.1"/>
</dbReference>
<dbReference type="Proteomes" id="UP001199525">
    <property type="component" value="Unassembled WGS sequence"/>
</dbReference>
<evidence type="ECO:0000313" key="5">
    <source>
        <dbReference type="EMBL" id="MCC5604119.1"/>
    </source>
</evidence>
<accession>A0ABS8IIV1</accession>
<dbReference type="InterPro" id="IPR000914">
    <property type="entry name" value="SBP_5_dom"/>
</dbReference>
<protein>
    <submittedName>
        <fullName evidence="5">ABC transporter substrate-binding protein</fullName>
    </submittedName>
</protein>
<dbReference type="EMBL" id="JAIVFQ010000109">
    <property type="protein sequence ID" value="MCC5604119.1"/>
    <property type="molecule type" value="Genomic_DNA"/>
</dbReference>
<evidence type="ECO:0000256" key="3">
    <source>
        <dbReference type="ARBA" id="ARBA00022729"/>
    </source>
</evidence>
<feature type="domain" description="Solute-binding protein family 5" evidence="4">
    <location>
        <begin position="89"/>
        <end position="432"/>
    </location>
</feature>
<dbReference type="PIRSF" id="PIRSF002741">
    <property type="entry name" value="MppA"/>
    <property type="match status" value="1"/>
</dbReference>
<name>A0ABS8IIV1_9NOSO</name>
<keyword evidence="2" id="KW-0813">Transport</keyword>
<dbReference type="Gene3D" id="3.10.105.10">
    <property type="entry name" value="Dipeptide-binding Protein, Domain 3"/>
    <property type="match status" value="1"/>
</dbReference>
<proteinExistence type="inferred from homology"/>
<evidence type="ECO:0000259" key="4">
    <source>
        <dbReference type="Pfam" id="PF00496"/>
    </source>
</evidence>
<dbReference type="InterPro" id="IPR030678">
    <property type="entry name" value="Peptide/Ni-bd"/>
</dbReference>
<organism evidence="5 6">
    <name type="scientific">Nostoc favosum CHAB5714</name>
    <dbReference type="NCBI Taxonomy" id="2780399"/>
    <lineage>
        <taxon>Bacteria</taxon>
        <taxon>Bacillati</taxon>
        <taxon>Cyanobacteriota</taxon>
        <taxon>Cyanophyceae</taxon>
        <taxon>Nostocales</taxon>
        <taxon>Nostocaceae</taxon>
        <taxon>Nostoc</taxon>
        <taxon>Nostoc favosum</taxon>
    </lineage>
</organism>
<gene>
    <name evidence="5" type="ORF">LC586_34365</name>
</gene>
<sequence length="555" mass="61738">MIVPKIKKLNIVFRHFLGGVFLLQSLTACSSTSQNFTAVGAISKSKDEIVVALGWDDFDDRGFDPTLGWNYYGPPLFQSMLLRRNEKLELVNDVAQIYSISSDRKIWTFKIRQNVRFSDGQPLTAEDVAYTFNQTKQSGGQVDLTILDKVVVKSQYEIELHLKRPQITFINQIASLGIVPKHAHNKNYFKKPIGSGPYRLVQWNRGQQLIIEANPDYYGTPPAIKRLVFLFTQEDATFAAAKAGRVQIARVPSSLAVQQIAGMKLYARSSDLHAGLMFPYVPNTGKKTPKGDPIGNNVTADRAIRQAVNYAINRQFLVDNILEGYGSPAYTPVSGMFWEEPNAVIKDADAKKAKQILAAAGWGDGQRPAFGDRNKDGILEKQGQKAEFSILYPAKDTTRQGLALAVAQMLKPIGIQANVEGKSWKEISTRMHSDAVVYVLGTYDPLVIYNLYHSSARLGDWQNPGYYANSTVDSMLDQGMASALETEASLFWKKAQWDNQTGITTKGDAASTWLVSPDQTYFVSTCLDIGESQSQDRNYNGSILANITAWKWICN</sequence>
<comment type="similarity">
    <text evidence="1">Belongs to the bacterial solute-binding protein 5 family.</text>
</comment>
<reference evidence="5 6" key="1">
    <citation type="journal article" date="2021" name="Microorganisms">
        <title>Genome Evolution of Filamentous Cyanobacterium Nostoc Species: From Facultative Symbiosis to Free Living.</title>
        <authorList>
            <person name="Huo D."/>
            <person name="Li H."/>
            <person name="Cai F."/>
            <person name="Guo X."/>
            <person name="Qiao Z."/>
            <person name="Wang W."/>
            <person name="Yu G."/>
            <person name="Li R."/>
        </authorList>
    </citation>
    <scope>NUCLEOTIDE SEQUENCE [LARGE SCALE GENOMIC DNA]</scope>
    <source>
        <strain evidence="5 6">CHAB 5714</strain>
    </source>
</reference>
<dbReference type="CDD" id="cd08518">
    <property type="entry name" value="PBP2_NikA_DppA_OppA_like_19"/>
    <property type="match status" value="1"/>
</dbReference>
<keyword evidence="6" id="KW-1185">Reference proteome</keyword>